<evidence type="ECO:0000256" key="3">
    <source>
        <dbReference type="ARBA" id="ARBA00022801"/>
    </source>
</evidence>
<evidence type="ECO:0000256" key="1">
    <source>
        <dbReference type="ARBA" id="ARBA00006534"/>
    </source>
</evidence>
<dbReference type="InterPro" id="IPR029062">
    <property type="entry name" value="Class_I_gatase-like"/>
</dbReference>
<protein>
    <submittedName>
        <fullName evidence="5">Type 1 glutamine amidotransferase-like domain-containing protein</fullName>
    </submittedName>
</protein>
<evidence type="ECO:0000256" key="2">
    <source>
        <dbReference type="ARBA" id="ARBA00022670"/>
    </source>
</evidence>
<dbReference type="CDD" id="cd03129">
    <property type="entry name" value="GAT1_Peptidase_E_like"/>
    <property type="match status" value="1"/>
</dbReference>
<dbReference type="EMBL" id="JAADZU010000107">
    <property type="protein sequence ID" value="NDK92221.1"/>
    <property type="molecule type" value="Genomic_DNA"/>
</dbReference>
<evidence type="ECO:0000256" key="4">
    <source>
        <dbReference type="ARBA" id="ARBA00022825"/>
    </source>
</evidence>
<dbReference type="GO" id="GO:0008236">
    <property type="term" value="F:serine-type peptidase activity"/>
    <property type="evidence" value="ECO:0007669"/>
    <property type="project" value="UniProtKB-KW"/>
</dbReference>
<keyword evidence="5" id="KW-0315">Glutamine amidotransferase</keyword>
<sequence>MNLLLLSLGFGAAHDFLTVATGRAPEALTIGYLGDAQIPYADAPWVHSERARLAELGCAVVDVSAAELGLDAFTATLDTADAVYVSGGNTYALLWALRRAGAADVLAERVRAGLPYIGCSAGSVIVGPSIAPIGDMDDPAEAPGPVDPRGLGLIDHVVIPHADGQLPWYPPERIDRVRTEFGDRFALDFVGDEQAVLVRDGRTTTIVSGF</sequence>
<reference evidence="5 6" key="1">
    <citation type="submission" date="2020-01" db="EMBL/GenBank/DDBJ databases">
        <title>Investigation of new actinobacteria for the biodesulphurisation of diesel fuel.</title>
        <authorList>
            <person name="Athi Narayanan S.M."/>
        </authorList>
    </citation>
    <scope>NUCLEOTIDE SEQUENCE [LARGE SCALE GENOMIC DNA]</scope>
    <source>
        <strain evidence="5 6">213E</strain>
    </source>
</reference>
<evidence type="ECO:0000313" key="5">
    <source>
        <dbReference type="EMBL" id="NDK92221.1"/>
    </source>
</evidence>
<comment type="caution">
    <text evidence="5">The sequence shown here is derived from an EMBL/GenBank/DDBJ whole genome shotgun (WGS) entry which is preliminary data.</text>
</comment>
<proteinExistence type="inferred from homology"/>
<name>A0A7K3LWA1_9ACTN</name>
<comment type="similarity">
    <text evidence="1">Belongs to the peptidase S51 family.</text>
</comment>
<dbReference type="GO" id="GO:0006508">
    <property type="term" value="P:proteolysis"/>
    <property type="evidence" value="ECO:0007669"/>
    <property type="project" value="UniProtKB-KW"/>
</dbReference>
<dbReference type="Pfam" id="PF03575">
    <property type="entry name" value="Peptidase_S51"/>
    <property type="match status" value="1"/>
</dbReference>
<keyword evidence="4" id="KW-0720">Serine protease</keyword>
<organism evidence="5 6">
    <name type="scientific">Gordonia desulfuricans</name>
    <dbReference type="NCBI Taxonomy" id="89051"/>
    <lineage>
        <taxon>Bacteria</taxon>
        <taxon>Bacillati</taxon>
        <taxon>Actinomycetota</taxon>
        <taxon>Actinomycetes</taxon>
        <taxon>Mycobacteriales</taxon>
        <taxon>Gordoniaceae</taxon>
        <taxon>Gordonia</taxon>
    </lineage>
</organism>
<keyword evidence="5" id="KW-0808">Transferase</keyword>
<dbReference type="PANTHER" id="PTHR20842:SF0">
    <property type="entry name" value="ALPHA-ASPARTYL DIPEPTIDASE"/>
    <property type="match status" value="1"/>
</dbReference>
<dbReference type="GO" id="GO:0016740">
    <property type="term" value="F:transferase activity"/>
    <property type="evidence" value="ECO:0007669"/>
    <property type="project" value="UniProtKB-KW"/>
</dbReference>
<evidence type="ECO:0000313" key="6">
    <source>
        <dbReference type="Proteomes" id="UP000466307"/>
    </source>
</evidence>
<gene>
    <name evidence="5" type="ORF">GYA93_22055</name>
</gene>
<keyword evidence="2" id="KW-0645">Protease</keyword>
<dbReference type="PANTHER" id="PTHR20842">
    <property type="entry name" value="PROTEASE S51 ALPHA-ASPARTYL DIPEPTIDASE"/>
    <property type="match status" value="1"/>
</dbReference>
<dbReference type="RefSeq" id="WP_059034862.1">
    <property type="nucleotide sequence ID" value="NZ_JAADZU010000107.1"/>
</dbReference>
<keyword evidence="6" id="KW-1185">Reference proteome</keyword>
<dbReference type="AlphaFoldDB" id="A0A7K3LWA1"/>
<keyword evidence="3" id="KW-0378">Hydrolase</keyword>
<dbReference type="Gene3D" id="3.40.50.880">
    <property type="match status" value="1"/>
</dbReference>
<dbReference type="InterPro" id="IPR005320">
    <property type="entry name" value="Peptidase_S51"/>
</dbReference>
<accession>A0A7K3LWA1</accession>
<dbReference type="SUPFAM" id="SSF52317">
    <property type="entry name" value="Class I glutamine amidotransferase-like"/>
    <property type="match status" value="1"/>
</dbReference>
<dbReference type="Proteomes" id="UP000466307">
    <property type="component" value="Unassembled WGS sequence"/>
</dbReference>